<dbReference type="KEGG" id="ahs:AHALO_0843"/>
<name>A0A2N1J5P7_9BACT</name>
<evidence type="ECO:0000313" key="4">
    <source>
        <dbReference type="Proteomes" id="UP000233248"/>
    </source>
</evidence>
<keyword evidence="4" id="KW-1185">Reference proteome</keyword>
<accession>A0A2N1J5P7</accession>
<evidence type="ECO:0000259" key="2">
    <source>
        <dbReference type="Pfam" id="PF13938"/>
    </source>
</evidence>
<dbReference type="OrthoDB" id="5346861at2"/>
<reference evidence="3 4" key="1">
    <citation type="submission" date="2017-09" db="EMBL/GenBank/DDBJ databases">
        <title>Genomics of the genus Arcobacter.</title>
        <authorList>
            <person name="Perez-Cataluna A."/>
            <person name="Figueras M.J."/>
            <person name="Salas-Masso N."/>
        </authorList>
    </citation>
    <scope>NUCLEOTIDE SEQUENCE [LARGE SCALE GENOMIC DNA]</scope>
    <source>
        <strain evidence="3 4">DSM 18005</strain>
    </source>
</reference>
<proteinExistence type="predicted"/>
<organism evidence="3 4">
    <name type="scientific">Malaciobacter halophilus</name>
    <dbReference type="NCBI Taxonomy" id="197482"/>
    <lineage>
        <taxon>Bacteria</taxon>
        <taxon>Pseudomonadati</taxon>
        <taxon>Campylobacterota</taxon>
        <taxon>Epsilonproteobacteria</taxon>
        <taxon>Campylobacterales</taxon>
        <taxon>Arcobacteraceae</taxon>
        <taxon>Malaciobacter</taxon>
    </lineage>
</organism>
<dbReference type="Proteomes" id="UP000233248">
    <property type="component" value="Unassembled WGS sequence"/>
</dbReference>
<evidence type="ECO:0000313" key="3">
    <source>
        <dbReference type="EMBL" id="PKI81863.1"/>
    </source>
</evidence>
<evidence type="ECO:0000259" key="1">
    <source>
        <dbReference type="Pfam" id="PF04016"/>
    </source>
</evidence>
<dbReference type="RefSeq" id="WP_101183532.1">
    <property type="nucleotide sequence ID" value="NZ_CP031218.1"/>
</dbReference>
<dbReference type="Pfam" id="PF04016">
    <property type="entry name" value="DUF364"/>
    <property type="match status" value="1"/>
</dbReference>
<protein>
    <submittedName>
        <fullName evidence="3">Uncharacterized protein</fullName>
    </submittedName>
</protein>
<dbReference type="InterPro" id="IPR025251">
    <property type="entry name" value="DUF4213"/>
</dbReference>
<comment type="caution">
    <text evidence="3">The sequence shown here is derived from an EMBL/GenBank/DDBJ whole genome shotgun (WGS) entry which is preliminary data.</text>
</comment>
<gene>
    <name evidence="3" type="ORF">CP960_01840</name>
</gene>
<dbReference type="SUPFAM" id="SSF159713">
    <property type="entry name" value="Dhaf3308-like"/>
    <property type="match status" value="1"/>
</dbReference>
<feature type="domain" description="DUF4213" evidence="2">
    <location>
        <begin position="14"/>
        <end position="87"/>
    </location>
</feature>
<dbReference type="InterPro" id="IPR007161">
    <property type="entry name" value="DUF364"/>
</dbReference>
<dbReference type="EMBL" id="NXIF01000007">
    <property type="protein sequence ID" value="PKI81863.1"/>
    <property type="molecule type" value="Genomic_DNA"/>
</dbReference>
<dbReference type="Pfam" id="PF13938">
    <property type="entry name" value="DUF4213"/>
    <property type="match status" value="1"/>
</dbReference>
<feature type="domain" description="Putative heavy-metal chelation" evidence="1">
    <location>
        <begin position="114"/>
        <end position="227"/>
    </location>
</feature>
<dbReference type="Gene3D" id="3.40.50.11590">
    <property type="match status" value="1"/>
</dbReference>
<dbReference type="AlphaFoldDB" id="A0A2N1J5P7"/>
<sequence>MILDKLKQQALQSAKKNSLILKSFKICEPFTYVEVTNKTKSSIGVALSPSDEGDLENINFKNIEDILEDDSFNLASRAIILATINAIGQYELQENPPSLKKNLRVASCEFLLENSTKKDKIVFIGNLKPVIKKLKENSRDVAVFCRRKKELNSEVYNDIFEYEAVSKADIVVITGAALIGSTFDAILKFATNAKIIMVSGFSAGLNPVWLKNSNVTHIASLYLKDCSKDKIEKNPFEDIFENSCYLQKI</sequence>